<evidence type="ECO:0000259" key="2">
    <source>
        <dbReference type="Pfam" id="PF06985"/>
    </source>
</evidence>
<dbReference type="SUPFAM" id="SSF55874">
    <property type="entry name" value="ATPase domain of HSP90 chaperone/DNA topoisomerase II/histidine kinase"/>
    <property type="match status" value="1"/>
</dbReference>
<dbReference type="Gene3D" id="3.30.565.10">
    <property type="entry name" value="Histidine kinase-like ATPase, C-terminal domain"/>
    <property type="match status" value="1"/>
</dbReference>
<feature type="compositionally biased region" description="Basic and acidic residues" evidence="1">
    <location>
        <begin position="1337"/>
        <end position="1351"/>
    </location>
</feature>
<dbReference type="GeneID" id="28858144"/>
<organism evidence="3 4">
    <name type="scientific">Pochonia chlamydosporia 170</name>
    <dbReference type="NCBI Taxonomy" id="1380566"/>
    <lineage>
        <taxon>Eukaryota</taxon>
        <taxon>Fungi</taxon>
        <taxon>Dikarya</taxon>
        <taxon>Ascomycota</taxon>
        <taxon>Pezizomycotina</taxon>
        <taxon>Sordariomycetes</taxon>
        <taxon>Hypocreomycetidae</taxon>
        <taxon>Hypocreales</taxon>
        <taxon>Clavicipitaceae</taxon>
        <taxon>Pochonia</taxon>
    </lineage>
</organism>
<evidence type="ECO:0000313" key="4">
    <source>
        <dbReference type="Proteomes" id="UP000078397"/>
    </source>
</evidence>
<dbReference type="Proteomes" id="UP000078397">
    <property type="component" value="Unassembled WGS sequence"/>
</dbReference>
<dbReference type="InterPro" id="IPR010730">
    <property type="entry name" value="HET"/>
</dbReference>
<protein>
    <submittedName>
        <fullName evidence="3">Heterokaryon incompatibility protein</fullName>
    </submittedName>
</protein>
<reference evidence="3 4" key="1">
    <citation type="journal article" date="2016" name="PLoS Pathog.">
        <title>Biosynthesis of antibiotic leucinostatins in bio-control fungus Purpureocillium lilacinum and their inhibition on phytophthora revealed by genome mining.</title>
        <authorList>
            <person name="Wang G."/>
            <person name="Liu Z."/>
            <person name="Lin R."/>
            <person name="Li E."/>
            <person name="Mao Z."/>
            <person name="Ling J."/>
            <person name="Yang Y."/>
            <person name="Yin W.B."/>
            <person name="Xie B."/>
        </authorList>
    </citation>
    <scope>NUCLEOTIDE SEQUENCE [LARGE SCALE GENOMIC DNA]</scope>
    <source>
        <strain evidence="3">170</strain>
    </source>
</reference>
<evidence type="ECO:0000256" key="1">
    <source>
        <dbReference type="SAM" id="MobiDB-lite"/>
    </source>
</evidence>
<dbReference type="PANTHER" id="PTHR24148">
    <property type="entry name" value="ANKYRIN REPEAT DOMAIN-CONTAINING PROTEIN 39 HOMOLOG-RELATED"/>
    <property type="match status" value="1"/>
</dbReference>
<gene>
    <name evidence="3" type="ORF">VFPPC_16397</name>
</gene>
<dbReference type="OrthoDB" id="1262810at2759"/>
<dbReference type="RefSeq" id="XP_018140493.1">
    <property type="nucleotide sequence ID" value="XM_018294150.1"/>
</dbReference>
<comment type="caution">
    <text evidence="3">The sequence shown here is derived from an EMBL/GenBank/DDBJ whole genome shotgun (WGS) entry which is preliminary data.</text>
</comment>
<dbReference type="Pfam" id="PF26639">
    <property type="entry name" value="Het-6_barrel"/>
    <property type="match status" value="1"/>
</dbReference>
<dbReference type="NCBIfam" id="NF047352">
    <property type="entry name" value="P_loop_sacsin"/>
    <property type="match status" value="1"/>
</dbReference>
<dbReference type="KEGG" id="pchm:VFPPC_16397"/>
<keyword evidence="4" id="KW-1185">Reference proteome</keyword>
<feature type="region of interest" description="Disordered" evidence="1">
    <location>
        <begin position="1422"/>
        <end position="1447"/>
    </location>
</feature>
<proteinExistence type="predicted"/>
<dbReference type="InterPro" id="IPR036890">
    <property type="entry name" value="HATPase_C_sf"/>
</dbReference>
<accession>A0A179FCY2</accession>
<feature type="region of interest" description="Disordered" evidence="1">
    <location>
        <begin position="1202"/>
        <end position="1375"/>
    </location>
</feature>
<dbReference type="Pfam" id="PF06985">
    <property type="entry name" value="HET"/>
    <property type="match status" value="1"/>
</dbReference>
<dbReference type="STRING" id="1380566.A0A179FCY2"/>
<evidence type="ECO:0000313" key="3">
    <source>
        <dbReference type="EMBL" id="OAQ62913.1"/>
    </source>
</evidence>
<feature type="compositionally biased region" description="Basic and acidic residues" evidence="1">
    <location>
        <begin position="1252"/>
        <end position="1261"/>
    </location>
</feature>
<sequence>MEQSPSAIRDAKDHITEIRSKRIVRDNDTRGSNTDVLKRTLDIIAERLYQKSTHFLLELIQNADDNHFKTRFPTLTFKYANRILQVGCNETGFTRENVDAICTAGDSSKIGVNQAGRYIGQKGIGFKSVFKATDVVWIQSGPYSFKFDKTQPLGIITPIWADFPGQVGALDESAKTQSGYTSFYLKLSEDYNEEELVKDLCSIDSRLLIFLQKLRRINLQVALKDGKILNKRLEKLDEPTTADGHCLLKENEQFIDYTVIRHTMALSKSQDHPPSEIVLAFPTSASTDLGSVSQDVYAFLPIQPYGFSFLLQADFALTANREDIDNSNTWNYSIVLDLQHAFVAAIKTIATKMLQYDWPLYIPLDSRSDIFSLFRSAVLTRLKAEKVLQSYSKDFFMPESLIYVPKEYLDSKGIPFTLGEHTQAKYLAPVYNETALPALEKLGVQKLTFDTFLHHLSSLIKDNFEAFRSKDDDWHSDLAAVLVPHVNNTTFNARMKELQIVPLRGTKKWISSNKNTIFFSKNDSNFEVPGGVEMLVVRQDAEADFNRQRLLSGLGVKSFDTVNVRQLILDLHADEARISKLSLDDLVSQAKFLYESNWEPAQIANIWFMSENENRRKGSMLYIDANPREKLSAAKLLANCRVDVEFLHPQYLSVFPKQSDAWKSWLQKYFGLAQIPRLVSKLPDGSFHLSEDFKFLFNEFPSSDILILLRDNWEHYSRWIEEDPKDKITESIFNRSRRKLIAELGSMPVLCKDGKKHQLKQTSLTDIDPDISASEIGFILDVPVPSKRAWRVLQQLGVSVELNVFFYFQCIQNMMSFEVSEVAMNLLYLKIQGRIDELDRDLRDFIKTQNFIYIPAQGARKFKWVRAKDCIWNETSHSNSDVCSLAGFYRACKRLFCQVAGVRDNEVDLYISEAKKINDQSKSTEISGLFLKISEVLRWDHTRTTADVVYGLLEDKIFPVKIEEDGSQFHHLSTAGDRENWYIADDIQQYQSFHKKIPLLAFQIDEISQMENLFDILRLGHRKLSTIAKRRINATGDISIHQEYTESLRTKMNYIARLMPRIVFDREDIYSLLCNTLVCQVTTVKQAWSILADGREIRGRASNTRVAEKIEDGWLFIFMIEKDILAASPPYELVEILARICHIRSLKHTSLLLSTLSLPNESEIRGLFLRQAVPEDRGFVEFMRKRGNRMVQRRPRRDKLFDVEEIPDVARDPPNAQSSGHQAKGTRKGDQRGVDNKTSQNVAENNSQIRWQKIEVPDRKTTFGSANHGSKPDADMRDYVNEAGNLGHEFQDITDPFDAVPQFGEHLGETLNPQQGEHIPNGQNFQPLSTSNGNSKKSTDSKDGAVGEKKPQNPSAVSDGDSQEPGPKWENSVAPPDKFLRRSKFRLLHDTLRRESSDNDQYLGELITSNFLKRRVKSYNPHQHWTSPMRKRAGYSSFKNKDDSHSTFTMPRNSHDVNDLFIHQGYSNAENWTLDPPQYHLEVTTIPGGTDSVFPISVSQLERARKYRLPDNPKHAPTHVLALIKISKLHSNMDFRIYVDPWQLYLSDTMRLSRGATLEARILRPSATFRTVSPPRRRKRSLFNCFKSPGQDARDRDDDGSLELDFSNSIQRRDRKRTNSYKYRSLEGATYMRVLAILPGSTDSELQGVLHHVKLGSAEPYMALSYSWGTQKPSKLLRTPEGVIQLTPTLHAALVKLRETDRHTMVWVDAICINQSDNKEKVDQVRLMANIFNTAARVAAYLGEEADDSGQALQTLAQVHAKVTSPKNWPVGLPAIPQSWGEEYIPPANDPVWNSITALFARAWFRRVWIIQEAVVAAKITVICGDWTIDWNDLVTAVENCDSEIKSGGEQYQDLHNIFSHFRILVQRRDDLAREETWALLGLLEFFRYAEATRQRDRLFALLNLAADKDEQQGFKPDYDCAFEDIVLRYGRAFVAQGRTLAMLYHAGLSSKRALKPGEDPNRFPSWIPDWTILRPKGLVESFRRGVPRAPQVKLALRARFEAGVDNELVIGALHADKVAHVSIEANIPSRARQYLQEISSTIDNHEGEYFPRERKSELKWRVPIANAQFPQITHSGLGRLKSSYRALMNLYEGKITPGTTSTSSRFVDAAGDKSAHAANNVIDDSVLQSHDAKSQDYLNTLHGCFDEWRFIVTKRGYFGIASRLVQVGDVVSLFGGSEILFLLRRGEHGAPWHSLIGDCYIHGISSEYFDDIEEEDVRLH</sequence>
<dbReference type="EMBL" id="LSBJ02000006">
    <property type="protein sequence ID" value="OAQ62913.1"/>
    <property type="molecule type" value="Genomic_DNA"/>
</dbReference>
<dbReference type="InterPro" id="IPR052895">
    <property type="entry name" value="HetReg/Transcr_Mod"/>
</dbReference>
<feature type="compositionally biased region" description="Polar residues" evidence="1">
    <location>
        <begin position="1236"/>
        <end position="1250"/>
    </location>
</feature>
<dbReference type="PANTHER" id="PTHR24148:SF73">
    <property type="entry name" value="HET DOMAIN PROTEIN (AFU_ORTHOLOGUE AFUA_8G01020)"/>
    <property type="match status" value="1"/>
</dbReference>
<name>A0A179FCY2_METCM</name>
<feature type="compositionally biased region" description="Polar residues" evidence="1">
    <location>
        <begin position="1311"/>
        <end position="1336"/>
    </location>
</feature>
<feature type="domain" description="Heterokaryon incompatibility" evidence="2">
    <location>
        <begin position="1661"/>
        <end position="1813"/>
    </location>
</feature>
<feature type="compositionally biased region" description="Basic and acidic residues" evidence="1">
    <location>
        <begin position="1270"/>
        <end position="1280"/>
    </location>
</feature>